<keyword evidence="1" id="KW-0472">Membrane</keyword>
<name>A0A8D8ZAK5_9HEMI</name>
<sequence>MFRAFVNDIYTSNTFLSSFLLLHFIPLVFPFDDPFSFTFSISTHDSSVLRIEHKLEFYFLTRDFFLVCDIILNFSLDVFFPIPSFFFSRYPLFLFYMFLFYFVPFTVSVFLLSFSIMFHIL</sequence>
<evidence type="ECO:0000313" key="2">
    <source>
        <dbReference type="EMBL" id="CAG6743990.1"/>
    </source>
</evidence>
<feature type="transmembrane region" description="Helical" evidence="1">
    <location>
        <begin position="64"/>
        <end position="86"/>
    </location>
</feature>
<dbReference type="EMBL" id="HBUF01457586">
    <property type="protein sequence ID" value="CAG6743991.1"/>
    <property type="molecule type" value="Transcribed_RNA"/>
</dbReference>
<proteinExistence type="predicted"/>
<dbReference type="EMBL" id="HBUF01457585">
    <property type="protein sequence ID" value="CAG6743990.1"/>
    <property type="molecule type" value="Transcribed_RNA"/>
</dbReference>
<keyword evidence="1" id="KW-1133">Transmembrane helix</keyword>
<dbReference type="AlphaFoldDB" id="A0A8D8ZAK5"/>
<organism evidence="2">
    <name type="scientific">Cacopsylla melanoneura</name>
    <dbReference type="NCBI Taxonomy" id="428564"/>
    <lineage>
        <taxon>Eukaryota</taxon>
        <taxon>Metazoa</taxon>
        <taxon>Ecdysozoa</taxon>
        <taxon>Arthropoda</taxon>
        <taxon>Hexapoda</taxon>
        <taxon>Insecta</taxon>
        <taxon>Pterygota</taxon>
        <taxon>Neoptera</taxon>
        <taxon>Paraneoptera</taxon>
        <taxon>Hemiptera</taxon>
        <taxon>Sternorrhyncha</taxon>
        <taxon>Psylloidea</taxon>
        <taxon>Psyllidae</taxon>
        <taxon>Psyllinae</taxon>
        <taxon>Cacopsylla</taxon>
    </lineage>
</organism>
<evidence type="ECO:0000256" key="1">
    <source>
        <dbReference type="SAM" id="Phobius"/>
    </source>
</evidence>
<protein>
    <submittedName>
        <fullName evidence="2">Uncharacterized protein</fullName>
    </submittedName>
</protein>
<accession>A0A8D8ZAK5</accession>
<feature type="transmembrane region" description="Helical" evidence="1">
    <location>
        <begin position="93"/>
        <end position="120"/>
    </location>
</feature>
<keyword evidence="1" id="KW-0812">Transmembrane</keyword>
<reference evidence="2" key="1">
    <citation type="submission" date="2021-05" db="EMBL/GenBank/DDBJ databases">
        <authorList>
            <person name="Alioto T."/>
            <person name="Alioto T."/>
            <person name="Gomez Garrido J."/>
        </authorList>
    </citation>
    <scope>NUCLEOTIDE SEQUENCE</scope>
</reference>